<feature type="signal peptide" evidence="3">
    <location>
        <begin position="1"/>
        <end position="24"/>
    </location>
</feature>
<evidence type="ECO:0000313" key="6">
    <source>
        <dbReference type="EMBL" id="OGK44149.1"/>
    </source>
</evidence>
<evidence type="ECO:0000259" key="4">
    <source>
        <dbReference type="Pfam" id="PF09972"/>
    </source>
</evidence>
<dbReference type="Pfam" id="PF09972">
    <property type="entry name" value="DUF2207"/>
    <property type="match status" value="1"/>
</dbReference>
<feature type="region of interest" description="Disordered" evidence="1">
    <location>
        <begin position="272"/>
        <end position="304"/>
    </location>
</feature>
<keyword evidence="2" id="KW-0472">Membrane</keyword>
<protein>
    <recommendedName>
        <fullName evidence="8">DUF2207 domain-containing protein</fullName>
    </recommendedName>
</protein>
<evidence type="ECO:0000256" key="3">
    <source>
        <dbReference type="SAM" id="SignalP"/>
    </source>
</evidence>
<keyword evidence="2" id="KW-0812">Transmembrane</keyword>
<dbReference type="AlphaFoldDB" id="A0A1F7ILC9"/>
<evidence type="ECO:0000259" key="5">
    <source>
        <dbReference type="Pfam" id="PF20990"/>
    </source>
</evidence>
<feature type="transmembrane region" description="Helical" evidence="2">
    <location>
        <begin position="237"/>
        <end position="260"/>
    </location>
</feature>
<dbReference type="EMBL" id="MGAI01000034">
    <property type="protein sequence ID" value="OGK44149.1"/>
    <property type="molecule type" value="Genomic_DNA"/>
</dbReference>
<sequence>MIKRFLTILVFLAIFLQLGSAVDAKEQIQNFDSKININKDGTIEVEEKIVYDFGNLQRHGIYRNTPYIKTNKAGKKFELEFENFSVTDENGKKYQYKKSVSNENINLKIGDPNRTITGVNIYLIKYKVSGALTYFSDHDELYWNSNGNEWTIPILSLTSEVRLPVGVAQREISASCYTGYLGSKDQDCQINKTDISATFKTIGILEPNQGLTLVFGFPKNIALLLEPKPYVSFWQSFVGKAILGMIILVAIFWYIVYPIYIPVKWLREGRDPSTRSARSGQVPGEVSAWFDPPKTKTGRPLTPQETGALVDERVDIDDLSAMIVSLAQKGFMKIEEREKNNFYLVKKKDSSDSRLLTFEKKFLDEIFQGGETISLKNKKPSLNTVVEESKKSIYEKLVQEGFFPENPNKIRTFYTVIGSLALTTINFALAFSAFLFGRNMPKKTLLGVEASSIAKSLRKFLVSQERQLEFQAKNQMFFEKLLPYAIAFGVEKIWADRFKDIEMRPPDWYEGYSTGRFNSIALTNSLNSSFSSFQSAATPTTSSSGFSSGFSGGSSGGGGGGGGGGSW</sequence>
<name>A0A1F7ILC9_9BACT</name>
<feature type="compositionally biased region" description="Gly residues" evidence="1">
    <location>
        <begin position="550"/>
        <end position="567"/>
    </location>
</feature>
<reference evidence="6 7" key="1">
    <citation type="journal article" date="2016" name="Nat. Commun.">
        <title>Thousands of microbial genomes shed light on interconnected biogeochemical processes in an aquifer system.</title>
        <authorList>
            <person name="Anantharaman K."/>
            <person name="Brown C.T."/>
            <person name="Hug L.A."/>
            <person name="Sharon I."/>
            <person name="Castelle C.J."/>
            <person name="Probst A.J."/>
            <person name="Thomas B.C."/>
            <person name="Singh A."/>
            <person name="Wilkins M.J."/>
            <person name="Karaoz U."/>
            <person name="Brodie E.L."/>
            <person name="Williams K.H."/>
            <person name="Hubbard S.S."/>
            <person name="Banfield J.F."/>
        </authorList>
    </citation>
    <scope>NUCLEOTIDE SEQUENCE [LARGE SCALE GENOMIC DNA]</scope>
</reference>
<feature type="region of interest" description="Disordered" evidence="1">
    <location>
        <begin position="540"/>
        <end position="567"/>
    </location>
</feature>
<evidence type="ECO:0000256" key="1">
    <source>
        <dbReference type="SAM" id="MobiDB-lite"/>
    </source>
</evidence>
<dbReference type="Proteomes" id="UP000178040">
    <property type="component" value="Unassembled WGS sequence"/>
</dbReference>
<organism evidence="6 7">
    <name type="scientific">Candidatus Roizmanbacteria bacterium RIFCSPLOWO2_01_FULL_37_16</name>
    <dbReference type="NCBI Taxonomy" id="1802058"/>
    <lineage>
        <taxon>Bacteria</taxon>
        <taxon>Candidatus Roizmaniibacteriota</taxon>
    </lineage>
</organism>
<gene>
    <name evidence="6" type="ORF">A3B40_04715</name>
</gene>
<feature type="compositionally biased region" description="Low complexity" evidence="1">
    <location>
        <begin position="540"/>
        <end position="549"/>
    </location>
</feature>
<accession>A0A1F7ILC9</accession>
<dbReference type="InterPro" id="IPR018702">
    <property type="entry name" value="DUF2207"/>
</dbReference>
<dbReference type="InterPro" id="IPR048389">
    <property type="entry name" value="YciQ-like_C"/>
</dbReference>
<feature type="transmembrane region" description="Helical" evidence="2">
    <location>
        <begin position="413"/>
        <end position="436"/>
    </location>
</feature>
<evidence type="ECO:0000313" key="7">
    <source>
        <dbReference type="Proteomes" id="UP000178040"/>
    </source>
</evidence>
<feature type="domain" description="DUF2207" evidence="4">
    <location>
        <begin position="28"/>
        <end position="217"/>
    </location>
</feature>
<keyword evidence="2" id="KW-1133">Transmembrane helix</keyword>
<dbReference type="Pfam" id="PF20990">
    <property type="entry name" value="DUF2207_C"/>
    <property type="match status" value="1"/>
</dbReference>
<feature type="domain" description="Predicted membrane protein YciQ-like C-terminal" evidence="5">
    <location>
        <begin position="301"/>
        <end position="498"/>
    </location>
</feature>
<evidence type="ECO:0000256" key="2">
    <source>
        <dbReference type="SAM" id="Phobius"/>
    </source>
</evidence>
<evidence type="ECO:0008006" key="8">
    <source>
        <dbReference type="Google" id="ProtNLM"/>
    </source>
</evidence>
<keyword evidence="3" id="KW-0732">Signal</keyword>
<proteinExistence type="predicted"/>
<comment type="caution">
    <text evidence="6">The sequence shown here is derived from an EMBL/GenBank/DDBJ whole genome shotgun (WGS) entry which is preliminary data.</text>
</comment>
<feature type="chain" id="PRO_5009529363" description="DUF2207 domain-containing protein" evidence="3">
    <location>
        <begin position="25"/>
        <end position="567"/>
    </location>
</feature>